<evidence type="ECO:0000256" key="4">
    <source>
        <dbReference type="ARBA" id="ARBA00022679"/>
    </source>
</evidence>
<protein>
    <submittedName>
        <fullName evidence="14">Sensor histidine kinase</fullName>
    </submittedName>
</protein>
<feature type="domain" description="HAMP" evidence="13">
    <location>
        <begin position="318"/>
        <end position="370"/>
    </location>
</feature>
<organism evidence="14 15">
    <name type="scientific">Cohnella abietis</name>
    <dbReference type="NCBI Taxonomy" id="2507935"/>
    <lineage>
        <taxon>Bacteria</taxon>
        <taxon>Bacillati</taxon>
        <taxon>Bacillota</taxon>
        <taxon>Bacilli</taxon>
        <taxon>Bacillales</taxon>
        <taxon>Paenibacillaceae</taxon>
        <taxon>Cohnella</taxon>
    </lineage>
</organism>
<evidence type="ECO:0000256" key="5">
    <source>
        <dbReference type="ARBA" id="ARBA00022692"/>
    </source>
</evidence>
<dbReference type="PANTHER" id="PTHR34220:SF11">
    <property type="entry name" value="SENSOR PROTEIN KINASE HPTS"/>
    <property type="match status" value="1"/>
</dbReference>
<evidence type="ECO:0000256" key="1">
    <source>
        <dbReference type="ARBA" id="ARBA00004651"/>
    </source>
</evidence>
<dbReference type="PROSITE" id="PS50885">
    <property type="entry name" value="HAMP"/>
    <property type="match status" value="1"/>
</dbReference>
<evidence type="ECO:0000256" key="6">
    <source>
        <dbReference type="ARBA" id="ARBA00022741"/>
    </source>
</evidence>
<accession>A0A3T1CZH5</accession>
<evidence type="ECO:0000256" key="12">
    <source>
        <dbReference type="SAM" id="Phobius"/>
    </source>
</evidence>
<dbReference type="InterPro" id="IPR010559">
    <property type="entry name" value="Sig_transdc_His_kin_internal"/>
</dbReference>
<dbReference type="InterPro" id="IPR003660">
    <property type="entry name" value="HAMP_dom"/>
</dbReference>
<keyword evidence="2" id="KW-1003">Cell membrane</keyword>
<evidence type="ECO:0000259" key="13">
    <source>
        <dbReference type="PROSITE" id="PS50885"/>
    </source>
</evidence>
<feature type="transmembrane region" description="Helical" evidence="12">
    <location>
        <begin position="293"/>
        <end position="316"/>
    </location>
</feature>
<keyword evidence="11 12" id="KW-0472">Membrane</keyword>
<keyword evidence="8" id="KW-0067">ATP-binding</keyword>
<dbReference type="InterPro" id="IPR050640">
    <property type="entry name" value="Bact_2-comp_sensor_kinase"/>
</dbReference>
<dbReference type="CDD" id="cd06225">
    <property type="entry name" value="HAMP"/>
    <property type="match status" value="1"/>
</dbReference>
<dbReference type="Gene3D" id="3.30.450.20">
    <property type="entry name" value="PAS domain"/>
    <property type="match status" value="1"/>
</dbReference>
<dbReference type="Gene3D" id="6.10.340.10">
    <property type="match status" value="1"/>
</dbReference>
<keyword evidence="10" id="KW-0902">Two-component regulatory system</keyword>
<dbReference type="SMART" id="SM00304">
    <property type="entry name" value="HAMP"/>
    <property type="match status" value="1"/>
</dbReference>
<evidence type="ECO:0000313" key="14">
    <source>
        <dbReference type="EMBL" id="BBI31253.1"/>
    </source>
</evidence>
<evidence type="ECO:0000313" key="15">
    <source>
        <dbReference type="Proteomes" id="UP000289856"/>
    </source>
</evidence>
<dbReference type="SUPFAM" id="SSF158472">
    <property type="entry name" value="HAMP domain-like"/>
    <property type="match status" value="1"/>
</dbReference>
<dbReference type="KEGG" id="cohn:KCTCHS21_06520"/>
<dbReference type="Pfam" id="PF02518">
    <property type="entry name" value="HATPase_c"/>
    <property type="match status" value="1"/>
</dbReference>
<dbReference type="InterPro" id="IPR036890">
    <property type="entry name" value="HATPase_C_sf"/>
</dbReference>
<keyword evidence="15" id="KW-1185">Reference proteome</keyword>
<gene>
    <name evidence="14" type="ORF">KCTCHS21_06520</name>
</gene>
<keyword evidence="7 14" id="KW-0418">Kinase</keyword>
<dbReference type="RefSeq" id="WP_232058057.1">
    <property type="nucleotide sequence ID" value="NZ_AP019400.1"/>
</dbReference>
<dbReference type="Pfam" id="PF06580">
    <property type="entry name" value="His_kinase"/>
    <property type="match status" value="1"/>
</dbReference>
<dbReference type="EMBL" id="AP019400">
    <property type="protein sequence ID" value="BBI31253.1"/>
    <property type="molecule type" value="Genomic_DNA"/>
</dbReference>
<evidence type="ECO:0000256" key="11">
    <source>
        <dbReference type="ARBA" id="ARBA00023136"/>
    </source>
</evidence>
<keyword evidence="6" id="KW-0547">Nucleotide-binding</keyword>
<dbReference type="SUPFAM" id="SSF55874">
    <property type="entry name" value="ATPase domain of HSP90 chaperone/DNA topoisomerase II/histidine kinase"/>
    <property type="match status" value="1"/>
</dbReference>
<keyword evidence="4" id="KW-0808">Transferase</keyword>
<evidence type="ECO:0000256" key="8">
    <source>
        <dbReference type="ARBA" id="ARBA00022840"/>
    </source>
</evidence>
<evidence type="ECO:0000256" key="3">
    <source>
        <dbReference type="ARBA" id="ARBA00022553"/>
    </source>
</evidence>
<feature type="transmembrane region" description="Helical" evidence="12">
    <location>
        <begin position="16"/>
        <end position="37"/>
    </location>
</feature>
<dbReference type="InterPro" id="IPR003594">
    <property type="entry name" value="HATPase_dom"/>
</dbReference>
<evidence type="ECO:0000256" key="7">
    <source>
        <dbReference type="ARBA" id="ARBA00022777"/>
    </source>
</evidence>
<evidence type="ECO:0000256" key="9">
    <source>
        <dbReference type="ARBA" id="ARBA00022989"/>
    </source>
</evidence>
<keyword evidence="3" id="KW-0597">Phosphoprotein</keyword>
<dbReference type="Pfam" id="PF00672">
    <property type="entry name" value="HAMP"/>
    <property type="match status" value="1"/>
</dbReference>
<dbReference type="Proteomes" id="UP000289856">
    <property type="component" value="Chromosome"/>
</dbReference>
<dbReference type="Gene3D" id="3.30.565.10">
    <property type="entry name" value="Histidine kinase-like ATPase, C-terminal domain"/>
    <property type="match status" value="1"/>
</dbReference>
<dbReference type="GO" id="GO:0005886">
    <property type="term" value="C:plasma membrane"/>
    <property type="evidence" value="ECO:0007669"/>
    <property type="project" value="UniProtKB-SubCell"/>
</dbReference>
<name>A0A3T1CZH5_9BACL</name>
<reference evidence="14 15" key="1">
    <citation type="submission" date="2019-01" db="EMBL/GenBank/DDBJ databases">
        <title>Complete genome sequence of Cohnella hallensis HS21 isolated from Korean fir (Abies koreana) rhizospheric soil.</title>
        <authorList>
            <person name="Jiang L."/>
            <person name="Kang S.W."/>
            <person name="Kim S."/>
            <person name="Jung J."/>
            <person name="Kim C.Y."/>
            <person name="Kim D.H."/>
            <person name="Kim S.W."/>
            <person name="Lee J."/>
        </authorList>
    </citation>
    <scope>NUCLEOTIDE SEQUENCE [LARGE SCALE GENOMIC DNA]</scope>
    <source>
        <strain evidence="14 15">HS21</strain>
    </source>
</reference>
<dbReference type="GO" id="GO:0000155">
    <property type="term" value="F:phosphorelay sensor kinase activity"/>
    <property type="evidence" value="ECO:0007669"/>
    <property type="project" value="InterPro"/>
</dbReference>
<dbReference type="AlphaFoldDB" id="A0A3T1CZH5"/>
<comment type="subcellular location">
    <subcellularLocation>
        <location evidence="1">Cell membrane</location>
        <topology evidence="1">Multi-pass membrane protein</topology>
    </subcellularLocation>
</comment>
<keyword evidence="5 12" id="KW-0812">Transmembrane</keyword>
<dbReference type="GO" id="GO:0005524">
    <property type="term" value="F:ATP binding"/>
    <property type="evidence" value="ECO:0007669"/>
    <property type="project" value="UniProtKB-KW"/>
</dbReference>
<keyword evidence="9 12" id="KW-1133">Transmembrane helix</keyword>
<dbReference type="PANTHER" id="PTHR34220">
    <property type="entry name" value="SENSOR HISTIDINE KINASE YPDA"/>
    <property type="match status" value="1"/>
</dbReference>
<sequence length="593" mass="68500">MARKVGKRFISLQHKILFFTLIMVLIPLMVVGILSYVKSSEIIRQKVSVSDLNTVTQIGQNLEFMFDYFNDTYLFMTQSTEVRRFLKMRTDVDPIAYNDQKSITEQLLTNLPNMKTFLHSIQLEGLYGNRLNARGAVRSLEPEKVAEILISKGKPIWYSNEVVLGNGRKKKVITYEREIKDINNISIPLGVLQMNMDLEAVNRLLESRLSGNADGFYLLDENNSIVASTNVNHENNVISDIIGGPLSMGNPEGYMELKINGTPYLVTYDKIKPLEWHVLHLVPAQELLKENQIILQIIIITIIITFFVCAVMAFLFSRQIIWPIRKLSRLMSQVEGQDFKARITVSGNDEITQLELSFNKMLVRLQELISEVYTAQINKKEAELKAFQAQINPHFLYNTLDTIYWMSRMEKAFETSELVQALSKLFRLSLNSGREITTVRDEVEHLHHYVVIQQKRYEDMIDFQISVDEETLDCHTVKLILQPIVENAIVHGIEKKGDSGIIRVEIKREDDFLVFYIYDSGDGVDLEDIQRYLEQYGENNKGFAVKNMNDRIQLYFGTQYGIEFMNQPEGTVVKVVQPWFRGEMTDDQADDRR</sequence>
<evidence type="ECO:0000256" key="2">
    <source>
        <dbReference type="ARBA" id="ARBA00022475"/>
    </source>
</evidence>
<evidence type="ECO:0000256" key="10">
    <source>
        <dbReference type="ARBA" id="ARBA00023012"/>
    </source>
</evidence>
<proteinExistence type="predicted"/>